<reference evidence="2" key="1">
    <citation type="submission" date="2019-01" db="EMBL/GenBank/DDBJ databases">
        <title>Draft genome sequences of three monokaryotic isolates of the white-rot basidiomycete fungus Dichomitus squalens.</title>
        <authorList>
            <consortium name="DOE Joint Genome Institute"/>
            <person name="Lopez S.C."/>
            <person name="Andreopoulos B."/>
            <person name="Pangilinan J."/>
            <person name="Lipzen A."/>
            <person name="Riley R."/>
            <person name="Ahrendt S."/>
            <person name="Ng V."/>
            <person name="Barry K."/>
            <person name="Daum C."/>
            <person name="Grigoriev I.V."/>
            <person name="Hilden K.S."/>
            <person name="Makela M.R."/>
            <person name="de Vries R.P."/>
        </authorList>
    </citation>
    <scope>NUCLEOTIDE SEQUENCE [LARGE SCALE GENOMIC DNA]</scope>
    <source>
        <strain evidence="2">OM18370.1</strain>
    </source>
</reference>
<sequence length="259" mass="27136">MHLPGAAAATATALASGVLIPLYIDPVGGPQCSGWASLLSSIEAHPRMPFYAIINPDSGPGGANTQPGAEYQQCIPILQAASDNVIVLGYVASWDADSSKVSGVTQDVNTYAGWDAAYRVDGIFFDQVSGTAADFSTYQSFVSHARKTFDFIALNPGTAVSDTAYYSLADILLTAENFFDDFSPSQLSLGSSTPASKQAIVLTDGPSTPPTSLISQLVTTDEVGAFWVTDDTQANGQNPYDTLPSDIETFVDAIKAAQS</sequence>
<evidence type="ECO:0000256" key="1">
    <source>
        <dbReference type="SAM" id="SignalP"/>
    </source>
</evidence>
<evidence type="ECO:0000313" key="2">
    <source>
        <dbReference type="EMBL" id="TBU22890.1"/>
    </source>
</evidence>
<dbReference type="EMBL" id="ML143522">
    <property type="protein sequence ID" value="TBU22890.1"/>
    <property type="molecule type" value="Genomic_DNA"/>
</dbReference>
<dbReference type="PANTHER" id="PTHR35040">
    <property type="match status" value="1"/>
</dbReference>
<name>A0A4Q9M797_9APHY</name>
<protein>
    <submittedName>
        <fullName evidence="2">Spherulation-specific family 4</fullName>
    </submittedName>
</protein>
<accession>A0A4Q9M797</accession>
<gene>
    <name evidence="2" type="ORF">BD311DRAFT_791964</name>
</gene>
<feature type="signal peptide" evidence="1">
    <location>
        <begin position="1"/>
        <end position="17"/>
    </location>
</feature>
<dbReference type="OrthoDB" id="5342184at2759"/>
<dbReference type="AlphaFoldDB" id="A0A4Q9M797"/>
<dbReference type="Pfam" id="PF12138">
    <property type="entry name" value="Spherulin4"/>
    <property type="match status" value="1"/>
</dbReference>
<dbReference type="PANTHER" id="PTHR35040:SF9">
    <property type="entry name" value="4-LIKE CELL SURFACE PROTEIN, PUTATIVE (AFU_ORTHOLOGUE AFUA_4G14080)-RELATED"/>
    <property type="match status" value="1"/>
</dbReference>
<dbReference type="Proteomes" id="UP000292957">
    <property type="component" value="Unassembled WGS sequence"/>
</dbReference>
<dbReference type="InterPro" id="IPR021986">
    <property type="entry name" value="Spherulin4"/>
</dbReference>
<proteinExistence type="predicted"/>
<feature type="chain" id="PRO_5020485330" evidence="1">
    <location>
        <begin position="18"/>
        <end position="259"/>
    </location>
</feature>
<keyword evidence="1" id="KW-0732">Signal</keyword>
<organism evidence="2">
    <name type="scientific">Dichomitus squalens</name>
    <dbReference type="NCBI Taxonomy" id="114155"/>
    <lineage>
        <taxon>Eukaryota</taxon>
        <taxon>Fungi</taxon>
        <taxon>Dikarya</taxon>
        <taxon>Basidiomycota</taxon>
        <taxon>Agaricomycotina</taxon>
        <taxon>Agaricomycetes</taxon>
        <taxon>Polyporales</taxon>
        <taxon>Polyporaceae</taxon>
        <taxon>Dichomitus</taxon>
    </lineage>
</organism>